<gene>
    <name evidence="1" type="ORF">KAR29_04795</name>
</gene>
<name>A0A9Q7ASM8_9BACT</name>
<proteinExistence type="predicted"/>
<reference evidence="2" key="1">
    <citation type="submission" date="2021-04" db="EMBL/GenBank/DDBJ databases">
        <title>A novel Synergistetes isolate from a pyrite-forming mixed culture.</title>
        <authorList>
            <person name="Bunk B."/>
            <person name="Sproer C."/>
            <person name="Spring S."/>
            <person name="Pester M."/>
        </authorList>
    </citation>
    <scope>NUCLEOTIDE SEQUENCE [LARGE SCALE GENOMIC DNA]</scope>
    <source>
        <strain evidence="2">J.5.4.2-T.3.5.2</strain>
    </source>
</reference>
<dbReference type="Pfam" id="PF02924">
    <property type="entry name" value="HDPD"/>
    <property type="match status" value="1"/>
</dbReference>
<organism evidence="1 2">
    <name type="scientific">Aminithiophilus ramosus</name>
    <dbReference type="NCBI Taxonomy" id="3029084"/>
    <lineage>
        <taxon>Bacteria</taxon>
        <taxon>Thermotogati</taxon>
        <taxon>Synergistota</taxon>
        <taxon>Synergistia</taxon>
        <taxon>Synergistales</taxon>
        <taxon>Aminithiophilaceae</taxon>
        <taxon>Aminithiophilus</taxon>
    </lineage>
</organism>
<accession>A0A9Q7ASM8</accession>
<dbReference type="InterPro" id="IPR004195">
    <property type="entry name" value="Head_decoration_D"/>
</dbReference>
<dbReference type="KEGG" id="aram:KAR29_04795"/>
<evidence type="ECO:0000313" key="1">
    <source>
        <dbReference type="EMBL" id="QTX33216.1"/>
    </source>
</evidence>
<dbReference type="Proteomes" id="UP000671879">
    <property type="component" value="Chromosome"/>
</dbReference>
<keyword evidence="2" id="KW-1185">Reference proteome</keyword>
<sequence length="119" mass="12212">MSEILTYDNLFAGHEMPAVTDTAVVPLGAGSLARGTVLGRVTASGKCVPVDSSKSDGSQEPYAVLAADAHAAEADAVVPVYLTGIFNASALTFGGTDAADAHRTACRRLGMFLRDNVKA</sequence>
<dbReference type="RefSeq" id="WP_274374495.1">
    <property type="nucleotide sequence ID" value="NZ_CP072943.1"/>
</dbReference>
<dbReference type="Gene3D" id="2.40.300.10">
    <property type="entry name" value="Head decoration protein D"/>
    <property type="match status" value="1"/>
</dbReference>
<evidence type="ECO:0000313" key="2">
    <source>
        <dbReference type="Proteomes" id="UP000671879"/>
    </source>
</evidence>
<dbReference type="AlphaFoldDB" id="A0A9Q7ASM8"/>
<protein>
    <submittedName>
        <fullName evidence="1">Head decoration protein</fullName>
    </submittedName>
</protein>
<dbReference type="EMBL" id="CP072943">
    <property type="protein sequence ID" value="QTX33216.1"/>
    <property type="molecule type" value="Genomic_DNA"/>
</dbReference>